<dbReference type="Pfam" id="PF01066">
    <property type="entry name" value="CDP-OH_P_transf"/>
    <property type="match status" value="1"/>
</dbReference>
<reference evidence="16" key="1">
    <citation type="journal article" date="2019" name="Int. J. Syst. Evol. Microbiol.">
        <title>The Global Catalogue of Microorganisms (GCM) 10K type strain sequencing project: providing services to taxonomists for standard genome sequencing and annotation.</title>
        <authorList>
            <consortium name="The Broad Institute Genomics Platform"/>
            <consortium name="The Broad Institute Genome Sequencing Center for Infectious Disease"/>
            <person name="Wu L."/>
            <person name="Ma J."/>
        </authorList>
    </citation>
    <scope>NUCLEOTIDE SEQUENCE [LARGE SCALE GENOMIC DNA]</scope>
    <source>
        <strain evidence="16">JCM 17809</strain>
    </source>
</reference>
<comment type="caution">
    <text evidence="15">The sequence shown here is derived from an EMBL/GenBank/DDBJ whole genome shotgun (WGS) entry which is preliminary data.</text>
</comment>
<dbReference type="InterPro" id="IPR048254">
    <property type="entry name" value="CDP_ALCOHOL_P_TRANSF_CS"/>
</dbReference>
<keyword evidence="16" id="KW-1185">Reference proteome</keyword>
<evidence type="ECO:0000256" key="2">
    <source>
        <dbReference type="ARBA" id="ARBA00010441"/>
    </source>
</evidence>
<evidence type="ECO:0000256" key="13">
    <source>
        <dbReference type="SAM" id="MobiDB-lite"/>
    </source>
</evidence>
<feature type="transmembrane region" description="Helical" evidence="14">
    <location>
        <begin position="130"/>
        <end position="152"/>
    </location>
</feature>
<comment type="subcellular location">
    <subcellularLocation>
        <location evidence="1">Membrane</location>
        <topology evidence="1">Multi-pass membrane protein</topology>
    </subcellularLocation>
</comment>
<dbReference type="EC" id="2.7.8.5" evidence="11"/>
<gene>
    <name evidence="15" type="primary">pgsA</name>
    <name evidence="15" type="ORF">GCM10023168_15990</name>
</gene>
<organism evidence="15 16">
    <name type="scientific">Fodinibacter luteus</name>
    <dbReference type="NCBI Taxonomy" id="552064"/>
    <lineage>
        <taxon>Bacteria</taxon>
        <taxon>Bacillati</taxon>
        <taxon>Actinomycetota</taxon>
        <taxon>Actinomycetes</taxon>
        <taxon>Micrococcales</taxon>
        <taxon>Intrasporangiaceae</taxon>
        <taxon>Fodinibacter (ex Wang et al. 2009)</taxon>
    </lineage>
</organism>
<dbReference type="EMBL" id="BAABGM010000010">
    <property type="protein sequence ID" value="GAA4403968.1"/>
    <property type="molecule type" value="Genomic_DNA"/>
</dbReference>
<evidence type="ECO:0000256" key="14">
    <source>
        <dbReference type="SAM" id="Phobius"/>
    </source>
</evidence>
<keyword evidence="3" id="KW-0444">Lipid biosynthesis</keyword>
<feature type="transmembrane region" description="Helical" evidence="14">
    <location>
        <begin position="44"/>
        <end position="64"/>
    </location>
</feature>
<keyword evidence="7" id="KW-0443">Lipid metabolism</keyword>
<dbReference type="InterPro" id="IPR043130">
    <property type="entry name" value="CDP-OH_PTrfase_TM_dom"/>
</dbReference>
<dbReference type="PROSITE" id="PS00379">
    <property type="entry name" value="CDP_ALCOHOL_P_TRANSF"/>
    <property type="match status" value="1"/>
</dbReference>
<keyword evidence="5 14" id="KW-0812">Transmembrane</keyword>
<keyword evidence="8 14" id="KW-0472">Membrane</keyword>
<evidence type="ECO:0000256" key="5">
    <source>
        <dbReference type="ARBA" id="ARBA00022692"/>
    </source>
</evidence>
<evidence type="ECO:0000256" key="4">
    <source>
        <dbReference type="ARBA" id="ARBA00022679"/>
    </source>
</evidence>
<feature type="transmembrane region" description="Helical" evidence="14">
    <location>
        <begin position="164"/>
        <end position="181"/>
    </location>
</feature>
<dbReference type="NCBIfam" id="TIGR00560">
    <property type="entry name" value="pgsA"/>
    <property type="match status" value="1"/>
</dbReference>
<keyword evidence="10" id="KW-1208">Phospholipid metabolism</keyword>
<evidence type="ECO:0000256" key="6">
    <source>
        <dbReference type="ARBA" id="ARBA00022989"/>
    </source>
</evidence>
<keyword evidence="4 12" id="KW-0808">Transferase</keyword>
<feature type="transmembrane region" description="Helical" evidence="14">
    <location>
        <begin position="193"/>
        <end position="215"/>
    </location>
</feature>
<dbReference type="RefSeq" id="WP_345204381.1">
    <property type="nucleotide sequence ID" value="NZ_BAABGM010000010.1"/>
</dbReference>
<evidence type="ECO:0000256" key="1">
    <source>
        <dbReference type="ARBA" id="ARBA00004141"/>
    </source>
</evidence>
<evidence type="ECO:0000256" key="11">
    <source>
        <dbReference type="NCBIfam" id="TIGR00560"/>
    </source>
</evidence>
<sequence>MSEKPLRPVRPGPLAEGRATDPYRVGVDPASPAVPATGPSAWNIANYLTMVRLLLVPVFGWLLLHDDGRSAGYRWAAFAVFVVAMITDRIDGDLARSRGLVTNFGKVVDPIADKALVTMALVGLSLVGEVWWWVTVVVLVREWGITAVRFWVIRHGVMAAGRGGKVKTLLQTVGIGFYLMPRWTLPFPELWDWLAAISLGAAVVVTVVTGVDYLVQALRLRRTSERAARKRAERAERAAVRRAARGGR</sequence>
<evidence type="ECO:0000256" key="7">
    <source>
        <dbReference type="ARBA" id="ARBA00023098"/>
    </source>
</evidence>
<keyword evidence="9" id="KW-0594">Phospholipid biosynthesis</keyword>
<dbReference type="InterPro" id="IPR000462">
    <property type="entry name" value="CDP-OH_P_trans"/>
</dbReference>
<accession>A0ABP8KBZ4</accession>
<evidence type="ECO:0000313" key="16">
    <source>
        <dbReference type="Proteomes" id="UP001500945"/>
    </source>
</evidence>
<evidence type="ECO:0000313" key="15">
    <source>
        <dbReference type="EMBL" id="GAA4403968.1"/>
    </source>
</evidence>
<dbReference type="InterPro" id="IPR004570">
    <property type="entry name" value="Phosphatidylglycerol_P_synth"/>
</dbReference>
<evidence type="ECO:0000256" key="10">
    <source>
        <dbReference type="ARBA" id="ARBA00023264"/>
    </source>
</evidence>
<dbReference type="Gene3D" id="1.20.120.1760">
    <property type="match status" value="1"/>
</dbReference>
<dbReference type="PANTHER" id="PTHR14269">
    <property type="entry name" value="CDP-DIACYLGLYCEROL--GLYCEROL-3-PHOSPHATE 3-PHOSPHATIDYLTRANSFERASE-RELATED"/>
    <property type="match status" value="1"/>
</dbReference>
<proteinExistence type="inferred from homology"/>
<evidence type="ECO:0000256" key="8">
    <source>
        <dbReference type="ARBA" id="ARBA00023136"/>
    </source>
</evidence>
<dbReference type="Proteomes" id="UP001500945">
    <property type="component" value="Unassembled WGS sequence"/>
</dbReference>
<dbReference type="PANTHER" id="PTHR14269:SF52">
    <property type="entry name" value="PHOSPHATIDYLGLYCEROPHOSPHATE SYNTHASE-RELATED"/>
    <property type="match status" value="1"/>
</dbReference>
<comment type="similarity">
    <text evidence="2 12">Belongs to the CDP-alcohol phosphatidyltransferase class-I family.</text>
</comment>
<dbReference type="InterPro" id="IPR050324">
    <property type="entry name" value="CDP-alcohol_PTase-I"/>
</dbReference>
<evidence type="ECO:0000256" key="9">
    <source>
        <dbReference type="ARBA" id="ARBA00023209"/>
    </source>
</evidence>
<feature type="transmembrane region" description="Helical" evidence="14">
    <location>
        <begin position="71"/>
        <end position="87"/>
    </location>
</feature>
<evidence type="ECO:0000256" key="3">
    <source>
        <dbReference type="ARBA" id="ARBA00022516"/>
    </source>
</evidence>
<protein>
    <recommendedName>
        <fullName evidence="11">CDP-diacylglycerol--glycerol-3-phosphate 3-phosphatidyltransferase</fullName>
        <ecNumber evidence="11">2.7.8.5</ecNumber>
    </recommendedName>
</protein>
<name>A0ABP8KBZ4_9MICO</name>
<evidence type="ECO:0000256" key="12">
    <source>
        <dbReference type="RuleBase" id="RU003750"/>
    </source>
</evidence>
<keyword evidence="6 14" id="KW-1133">Transmembrane helix</keyword>
<feature type="region of interest" description="Disordered" evidence="13">
    <location>
        <begin position="1"/>
        <end position="26"/>
    </location>
</feature>